<dbReference type="Pfam" id="PF01323">
    <property type="entry name" value="DSBA"/>
    <property type="match status" value="1"/>
</dbReference>
<dbReference type="OrthoDB" id="9780147at2"/>
<dbReference type="Gene3D" id="3.40.30.10">
    <property type="entry name" value="Glutaredoxin"/>
    <property type="match status" value="1"/>
</dbReference>
<dbReference type="GO" id="GO:0016491">
    <property type="term" value="F:oxidoreductase activity"/>
    <property type="evidence" value="ECO:0007669"/>
    <property type="project" value="InterPro"/>
</dbReference>
<dbReference type="InterPro" id="IPR013766">
    <property type="entry name" value="Thioredoxin_domain"/>
</dbReference>
<dbReference type="EMBL" id="FWFZ01000042">
    <property type="protein sequence ID" value="SLN76469.1"/>
    <property type="molecule type" value="Genomic_DNA"/>
</dbReference>
<dbReference type="SUPFAM" id="SSF52833">
    <property type="entry name" value="Thioredoxin-like"/>
    <property type="match status" value="1"/>
</dbReference>
<gene>
    <name evidence="2" type="ORF">ROA7023_04178</name>
</gene>
<evidence type="ECO:0000313" key="3">
    <source>
        <dbReference type="Proteomes" id="UP000193900"/>
    </source>
</evidence>
<name>A0A1Y5TZ73_9RHOB</name>
<evidence type="ECO:0000313" key="2">
    <source>
        <dbReference type="EMBL" id="SLN76469.1"/>
    </source>
</evidence>
<dbReference type="AlphaFoldDB" id="A0A1Y5TZ73"/>
<sequence>MTSRRSTLAFLGVAAGVVVGFQTLSSLLDRFSGTPKFEPLASPEGFRRISGGSSSSGAFDPFVGLEAKEDGPRPATVAEVEADLCKALYAEAPEDSSIVPIASFSDYYCPYCRVQMRRLADLAEERDSAVRVSWHELPLLGEGSDRAAKAALAAKRQGAYVAFQEALWTTPFQPTRDYLLRLSDSIGIDGNRLIDDMQSDEVVDELMISRALARVFGFIGTPAMVVGGTVIQGEIAEGVLRRLIEIERGEGWRRIC</sequence>
<dbReference type="InterPro" id="IPR036249">
    <property type="entry name" value="Thioredoxin-like_sf"/>
</dbReference>
<dbReference type="PROSITE" id="PS51352">
    <property type="entry name" value="THIOREDOXIN_2"/>
    <property type="match status" value="1"/>
</dbReference>
<proteinExistence type="predicted"/>
<keyword evidence="3" id="KW-1185">Reference proteome</keyword>
<reference evidence="2 3" key="1">
    <citation type="submission" date="2017-03" db="EMBL/GenBank/DDBJ databases">
        <authorList>
            <person name="Afonso C.L."/>
            <person name="Miller P.J."/>
            <person name="Scott M.A."/>
            <person name="Spackman E."/>
            <person name="Goraichik I."/>
            <person name="Dimitrov K.M."/>
            <person name="Suarez D.L."/>
            <person name="Swayne D.E."/>
        </authorList>
    </citation>
    <scope>NUCLEOTIDE SEQUENCE [LARGE SCALE GENOMIC DNA]</scope>
    <source>
        <strain evidence="2 3">CECT 7023</strain>
    </source>
</reference>
<dbReference type="InterPro" id="IPR001853">
    <property type="entry name" value="DSBA-like_thioredoxin_dom"/>
</dbReference>
<organism evidence="2 3">
    <name type="scientific">Roseisalinus antarcticus</name>
    <dbReference type="NCBI Taxonomy" id="254357"/>
    <lineage>
        <taxon>Bacteria</taxon>
        <taxon>Pseudomonadati</taxon>
        <taxon>Pseudomonadota</taxon>
        <taxon>Alphaproteobacteria</taxon>
        <taxon>Rhodobacterales</taxon>
        <taxon>Roseobacteraceae</taxon>
        <taxon>Roseisalinus</taxon>
    </lineage>
</organism>
<evidence type="ECO:0000259" key="1">
    <source>
        <dbReference type="PROSITE" id="PS51352"/>
    </source>
</evidence>
<accession>A0A1Y5TZ73</accession>
<feature type="domain" description="Thioredoxin" evidence="1">
    <location>
        <begin position="54"/>
        <end position="208"/>
    </location>
</feature>
<protein>
    <submittedName>
        <fullName evidence="2">DSBA-like thioredoxin domain protein</fullName>
    </submittedName>
</protein>
<dbReference type="RefSeq" id="WP_085880882.1">
    <property type="nucleotide sequence ID" value="NZ_FWFZ01000042.1"/>
</dbReference>
<dbReference type="Proteomes" id="UP000193900">
    <property type="component" value="Unassembled WGS sequence"/>
</dbReference>